<accession>A0A9P1EJC1</accession>
<keyword evidence="5" id="KW-1185">Reference proteome</keyword>
<dbReference type="PANTHER" id="PTHR48258:SF4">
    <property type="entry name" value="DUF4216 DOMAIN-CONTAINING PROTEIN"/>
    <property type="match status" value="1"/>
</dbReference>
<dbReference type="InterPro" id="IPR025452">
    <property type="entry name" value="DUF4218"/>
</dbReference>
<comment type="caution">
    <text evidence="4">The sequence shown here is derived from an EMBL/GenBank/DDBJ whole genome shotgun (WGS) entry which is preliminary data.</text>
</comment>
<feature type="domain" description="DUF4216" evidence="2">
    <location>
        <begin position="260"/>
        <end position="321"/>
    </location>
</feature>
<feature type="domain" description="DUF4218" evidence="3">
    <location>
        <begin position="1"/>
        <end position="93"/>
    </location>
</feature>
<dbReference type="Proteomes" id="UP001152484">
    <property type="component" value="Unassembled WGS sequence"/>
</dbReference>
<dbReference type="Pfam" id="PF13960">
    <property type="entry name" value="DUF4218"/>
    <property type="match status" value="1"/>
</dbReference>
<dbReference type="OrthoDB" id="1071601at2759"/>
<evidence type="ECO:0000313" key="5">
    <source>
        <dbReference type="Proteomes" id="UP001152484"/>
    </source>
</evidence>
<evidence type="ECO:0000259" key="3">
    <source>
        <dbReference type="Pfam" id="PF13960"/>
    </source>
</evidence>
<dbReference type="InterPro" id="IPR025312">
    <property type="entry name" value="DUF4216"/>
</dbReference>
<evidence type="ECO:0008006" key="6">
    <source>
        <dbReference type="Google" id="ProtNLM"/>
    </source>
</evidence>
<dbReference type="AlphaFoldDB" id="A0A9P1EJC1"/>
<gene>
    <name evidence="4" type="ORF">CEURO_LOCUS18755</name>
</gene>
<feature type="region of interest" description="Disordered" evidence="1">
    <location>
        <begin position="370"/>
        <end position="397"/>
    </location>
</feature>
<dbReference type="EMBL" id="CAMAPE010000053">
    <property type="protein sequence ID" value="CAH9110193.1"/>
    <property type="molecule type" value="Genomic_DNA"/>
</dbReference>
<evidence type="ECO:0000313" key="4">
    <source>
        <dbReference type="EMBL" id="CAH9110193.1"/>
    </source>
</evidence>
<dbReference type="PANTHER" id="PTHR48258">
    <property type="entry name" value="DUF4218 DOMAIN-CONTAINING PROTEIN-RELATED"/>
    <property type="match status" value="1"/>
</dbReference>
<dbReference type="Pfam" id="PF13952">
    <property type="entry name" value="DUF4216"/>
    <property type="match status" value="1"/>
</dbReference>
<name>A0A9P1EJC1_CUSEU</name>
<proteinExistence type="predicted"/>
<sequence length="397" mass="45916">MCNLENILPPSFFDIMEHLLIHLPYEALNGGPVFYRWMYRFERFLGDLKKKATNKAHIEASICQAYIQQETSTFSSFYFEREVISKRKRPARNDDIGDDSYDKVVSIFNYPGRGKGAATYRYIVGGEMKIAHTYILMNCPEILPFYNEFRASLSAFPDDAIDAMVDSDFALWYQQQIRYRGINDPLLVSLSWGPSSYAKVWHSYVINGYTYHTVEYGEGRPTMNIGLCVPTIGSDNSETNFFGFLHEILELQMPSGLQELTCVLFRCTWVDPTRGVRKNSKYNIIDVNHSHVYKKNESFILAQQAAHVYYAKFPSTRRTWNPWVCAINIRPSKIVTQAQHKDIDFDAFQQAFFQPPPIADTVNHNIQLSDPNDRDVEVMPETHLPPPIPQNEREIEE</sequence>
<evidence type="ECO:0000256" key="1">
    <source>
        <dbReference type="SAM" id="MobiDB-lite"/>
    </source>
</evidence>
<protein>
    <recommendedName>
        <fullName evidence="6">DUF4218 domain-containing protein</fullName>
    </recommendedName>
</protein>
<organism evidence="4 5">
    <name type="scientific">Cuscuta europaea</name>
    <name type="common">European dodder</name>
    <dbReference type="NCBI Taxonomy" id="41803"/>
    <lineage>
        <taxon>Eukaryota</taxon>
        <taxon>Viridiplantae</taxon>
        <taxon>Streptophyta</taxon>
        <taxon>Embryophyta</taxon>
        <taxon>Tracheophyta</taxon>
        <taxon>Spermatophyta</taxon>
        <taxon>Magnoliopsida</taxon>
        <taxon>eudicotyledons</taxon>
        <taxon>Gunneridae</taxon>
        <taxon>Pentapetalae</taxon>
        <taxon>asterids</taxon>
        <taxon>lamiids</taxon>
        <taxon>Solanales</taxon>
        <taxon>Convolvulaceae</taxon>
        <taxon>Cuscuteae</taxon>
        <taxon>Cuscuta</taxon>
        <taxon>Cuscuta subgen. Cuscuta</taxon>
    </lineage>
</organism>
<reference evidence="4" key="1">
    <citation type="submission" date="2022-07" db="EMBL/GenBank/DDBJ databases">
        <authorList>
            <person name="Macas J."/>
            <person name="Novak P."/>
            <person name="Neumann P."/>
        </authorList>
    </citation>
    <scope>NUCLEOTIDE SEQUENCE</scope>
</reference>
<evidence type="ECO:0000259" key="2">
    <source>
        <dbReference type="Pfam" id="PF13952"/>
    </source>
</evidence>